<keyword evidence="2" id="KW-0645">Protease</keyword>
<keyword evidence="3" id="KW-0732">Signal</keyword>
<dbReference type="Gene3D" id="2.40.10.10">
    <property type="entry name" value="Trypsin-like serine proteases"/>
    <property type="match status" value="2"/>
</dbReference>
<dbReference type="PANTHER" id="PTHR24260">
    <property type="match status" value="1"/>
</dbReference>
<dbReference type="PROSITE" id="PS50240">
    <property type="entry name" value="TRYPSIN_DOM"/>
    <property type="match status" value="1"/>
</dbReference>
<dbReference type="GO" id="GO:0004252">
    <property type="term" value="F:serine-type endopeptidase activity"/>
    <property type="evidence" value="ECO:0007669"/>
    <property type="project" value="InterPro"/>
</dbReference>
<dbReference type="InterPro" id="IPR009003">
    <property type="entry name" value="Peptidase_S1_PA"/>
</dbReference>
<dbReference type="InterPro" id="IPR018114">
    <property type="entry name" value="TRYPSIN_HIS"/>
</dbReference>
<dbReference type="PROSITE" id="PS00134">
    <property type="entry name" value="TRYPSIN_HIS"/>
    <property type="match status" value="1"/>
</dbReference>
<evidence type="ECO:0000256" key="3">
    <source>
        <dbReference type="SAM" id="SignalP"/>
    </source>
</evidence>
<dbReference type="InterPro" id="IPR051333">
    <property type="entry name" value="CLIP_Serine_Protease"/>
</dbReference>
<organism evidence="5 6">
    <name type="scientific">Drosophila lebanonensis</name>
    <name type="common">Fruit fly</name>
    <name type="synonym">Scaptodrosophila lebanonensis</name>
    <dbReference type="NCBI Taxonomy" id="7225"/>
    <lineage>
        <taxon>Eukaryota</taxon>
        <taxon>Metazoa</taxon>
        <taxon>Ecdysozoa</taxon>
        <taxon>Arthropoda</taxon>
        <taxon>Hexapoda</taxon>
        <taxon>Insecta</taxon>
        <taxon>Pterygota</taxon>
        <taxon>Neoptera</taxon>
        <taxon>Endopterygota</taxon>
        <taxon>Diptera</taxon>
        <taxon>Brachycera</taxon>
        <taxon>Muscomorpha</taxon>
        <taxon>Ephydroidea</taxon>
        <taxon>Drosophilidae</taxon>
        <taxon>Scaptodrosophila</taxon>
    </lineage>
</organism>
<proteinExistence type="predicted"/>
<dbReference type="FunFam" id="2.40.10.10:FF:000157">
    <property type="entry name" value="GH18608p"/>
    <property type="match status" value="1"/>
</dbReference>
<dbReference type="SUPFAM" id="SSF50494">
    <property type="entry name" value="Trypsin-like serine proteases"/>
    <property type="match status" value="1"/>
</dbReference>
<dbReference type="InterPro" id="IPR001254">
    <property type="entry name" value="Trypsin_dom"/>
</dbReference>
<keyword evidence="2" id="KW-0378">Hydrolase</keyword>
<dbReference type="OrthoDB" id="6339452at2759"/>
<dbReference type="SMART" id="SM00020">
    <property type="entry name" value="Tryp_SPc"/>
    <property type="match status" value="1"/>
</dbReference>
<protein>
    <submittedName>
        <fullName evidence="6">Venom protease-like</fullName>
    </submittedName>
</protein>
<sequence length="319" mass="35804">MKRICAFLIMSLHWTSIITQDPEVVQSCTKYKKDVFEEQVAFSHFFPNAPVEYETLDNCHGARPLIVGGMPAEGKEFPHMARLGHRRAADADGKTATDWFCGGTLISDRFVLTAAHCFYSIRGVVNIVRLGELDFDSDKDDADPEDFGVRSYKEHPNYDNSLLYDDIGLVELDEPVKFNYYKHPACLPYDDGSRHNTFIAIGWGHKALVGSDSNMLLKVKLNAYNNVCRYKIESSDELPRGFNATTQLCIGSSELKDTCTGDSGGPVLDYHKDYPCMYHVLGITSTGIGCGTPNIPGVYTRVHFYLDWIKREITNTSKN</sequence>
<dbReference type="PANTHER" id="PTHR24260:SF147">
    <property type="entry name" value="EG:BACR7A4.3 PROTEIN-RELATED"/>
    <property type="match status" value="1"/>
</dbReference>
<name>A0A6J2T2W7_DROLE</name>
<dbReference type="Proteomes" id="UP000504634">
    <property type="component" value="Unplaced"/>
</dbReference>
<dbReference type="PROSITE" id="PS00135">
    <property type="entry name" value="TRYPSIN_SER"/>
    <property type="match status" value="1"/>
</dbReference>
<dbReference type="InterPro" id="IPR033116">
    <property type="entry name" value="TRYPSIN_SER"/>
</dbReference>
<evidence type="ECO:0000256" key="1">
    <source>
        <dbReference type="ARBA" id="ARBA00023157"/>
    </source>
</evidence>
<dbReference type="PRINTS" id="PR00722">
    <property type="entry name" value="CHYMOTRYPSIN"/>
</dbReference>
<keyword evidence="1" id="KW-1015">Disulfide bond</keyword>
<dbReference type="RefSeq" id="XP_030370319.1">
    <property type="nucleotide sequence ID" value="XM_030514459.1"/>
</dbReference>
<reference evidence="6" key="1">
    <citation type="submission" date="2025-08" db="UniProtKB">
        <authorList>
            <consortium name="RefSeq"/>
        </authorList>
    </citation>
    <scope>IDENTIFICATION</scope>
    <source>
        <strain evidence="6">11010-0011.00</strain>
        <tissue evidence="6">Whole body</tissue>
    </source>
</reference>
<evidence type="ECO:0000313" key="6">
    <source>
        <dbReference type="RefSeq" id="XP_030370319.1"/>
    </source>
</evidence>
<dbReference type="CDD" id="cd00190">
    <property type="entry name" value="Tryp_SPc"/>
    <property type="match status" value="1"/>
</dbReference>
<dbReference type="InterPro" id="IPR043504">
    <property type="entry name" value="Peptidase_S1_PA_chymotrypsin"/>
</dbReference>
<gene>
    <name evidence="6" type="primary">LOC115620943</name>
</gene>
<dbReference type="InterPro" id="IPR001314">
    <property type="entry name" value="Peptidase_S1A"/>
</dbReference>
<dbReference type="Pfam" id="PF00089">
    <property type="entry name" value="Trypsin"/>
    <property type="match status" value="1"/>
</dbReference>
<evidence type="ECO:0000313" key="5">
    <source>
        <dbReference type="Proteomes" id="UP000504634"/>
    </source>
</evidence>
<feature type="domain" description="Peptidase S1" evidence="4">
    <location>
        <begin position="66"/>
        <end position="314"/>
    </location>
</feature>
<feature type="chain" id="PRO_5026839072" evidence="3">
    <location>
        <begin position="20"/>
        <end position="319"/>
    </location>
</feature>
<dbReference type="AlphaFoldDB" id="A0A6J2T2W7"/>
<evidence type="ECO:0000256" key="2">
    <source>
        <dbReference type="RuleBase" id="RU363034"/>
    </source>
</evidence>
<evidence type="ECO:0000259" key="4">
    <source>
        <dbReference type="PROSITE" id="PS50240"/>
    </source>
</evidence>
<feature type="signal peptide" evidence="3">
    <location>
        <begin position="1"/>
        <end position="19"/>
    </location>
</feature>
<keyword evidence="2" id="KW-0720">Serine protease</keyword>
<keyword evidence="5" id="KW-1185">Reference proteome</keyword>
<accession>A0A6J2T2W7</accession>
<dbReference type="GeneID" id="115620943"/>
<dbReference type="GO" id="GO:0006508">
    <property type="term" value="P:proteolysis"/>
    <property type="evidence" value="ECO:0007669"/>
    <property type="project" value="UniProtKB-KW"/>
</dbReference>